<dbReference type="RefSeq" id="WP_122629102.1">
    <property type="nucleotide sequence ID" value="NZ_UPPP01000084.1"/>
</dbReference>
<accession>A0A498RB10</accession>
<sequence>MNKIKLLYDVFQTFKSKEAVTGVLRAEIEKDQVKVFTIQKDFAKNLSTGQTRVKMNAEANYEARTEGHEYYDRFPHCPPDRGHHEFLPPHHSHCHGREGLKRKFAKWALALSILNALQMEEKDNQTIELSLKATDLPADAKQLVREKVAHVALRHPLGCSLLQDFQSGDPLDFGLIALVNKNSEVEKIVITAAGNRSDSQTQQAALTASAELSLVW</sequence>
<organism evidence="1 2">
    <name type="scientific">Lucifera butyrica</name>
    <dbReference type="NCBI Taxonomy" id="1351585"/>
    <lineage>
        <taxon>Bacteria</taxon>
        <taxon>Bacillati</taxon>
        <taxon>Bacillota</taxon>
        <taxon>Negativicutes</taxon>
        <taxon>Veillonellales</taxon>
        <taxon>Veillonellaceae</taxon>
        <taxon>Lucifera</taxon>
    </lineage>
</organism>
<gene>
    <name evidence="1" type="ORF">LUCI_3453</name>
</gene>
<proteinExistence type="predicted"/>
<keyword evidence="2" id="KW-1185">Reference proteome</keyword>
<evidence type="ECO:0000313" key="1">
    <source>
        <dbReference type="EMBL" id="VBB08185.1"/>
    </source>
</evidence>
<reference evidence="1 2" key="1">
    <citation type="submission" date="2018-06" db="EMBL/GenBank/DDBJ databases">
        <authorList>
            <person name="Strepis N."/>
        </authorList>
    </citation>
    <scope>NUCLEOTIDE SEQUENCE [LARGE SCALE GENOMIC DNA]</scope>
    <source>
        <strain evidence="1">LUCI</strain>
    </source>
</reference>
<dbReference type="EMBL" id="UPPP01000084">
    <property type="protein sequence ID" value="VBB08185.1"/>
    <property type="molecule type" value="Genomic_DNA"/>
</dbReference>
<dbReference type="OrthoDB" id="1898447at2"/>
<dbReference type="Proteomes" id="UP000277811">
    <property type="component" value="Unassembled WGS sequence"/>
</dbReference>
<name>A0A498RB10_9FIRM</name>
<dbReference type="AlphaFoldDB" id="A0A498RB10"/>
<evidence type="ECO:0000313" key="2">
    <source>
        <dbReference type="Proteomes" id="UP000277811"/>
    </source>
</evidence>
<protein>
    <submittedName>
        <fullName evidence="1">Uncharacterized protein</fullName>
    </submittedName>
</protein>